<feature type="transmembrane region" description="Helical" evidence="5">
    <location>
        <begin position="7"/>
        <end position="28"/>
    </location>
</feature>
<organism evidence="7 8">
    <name type="scientific">Oikopleura dioica</name>
    <name type="common">Tunicate</name>
    <dbReference type="NCBI Taxonomy" id="34765"/>
    <lineage>
        <taxon>Eukaryota</taxon>
        <taxon>Metazoa</taxon>
        <taxon>Chordata</taxon>
        <taxon>Tunicata</taxon>
        <taxon>Appendicularia</taxon>
        <taxon>Copelata</taxon>
        <taxon>Oikopleuridae</taxon>
        <taxon>Oikopleura</taxon>
    </lineage>
</organism>
<feature type="domain" description="Sugar phosphate transporter" evidence="6">
    <location>
        <begin position="11"/>
        <end position="303"/>
    </location>
</feature>
<evidence type="ECO:0000256" key="3">
    <source>
        <dbReference type="ARBA" id="ARBA00022989"/>
    </source>
</evidence>
<protein>
    <submittedName>
        <fullName evidence="7">Oidioi.mRNA.OKI2018_I69.XSR.g15417.t1.cds</fullName>
    </submittedName>
</protein>
<feature type="transmembrane region" description="Helical" evidence="5">
    <location>
        <begin position="196"/>
        <end position="219"/>
    </location>
</feature>
<feature type="transmembrane region" description="Helical" evidence="5">
    <location>
        <begin position="240"/>
        <end position="258"/>
    </location>
</feature>
<comment type="subcellular location">
    <subcellularLocation>
        <location evidence="1">Membrane</location>
        <topology evidence="1">Multi-pass membrane protein</topology>
    </subcellularLocation>
</comment>
<dbReference type="EMBL" id="OU015569">
    <property type="protein sequence ID" value="CAG5098157.1"/>
    <property type="molecule type" value="Genomic_DNA"/>
</dbReference>
<feature type="transmembrane region" description="Helical" evidence="5">
    <location>
        <begin position="133"/>
        <end position="150"/>
    </location>
</feature>
<evidence type="ECO:0000313" key="8">
    <source>
        <dbReference type="Proteomes" id="UP001158576"/>
    </source>
</evidence>
<name>A0ABN7SCT3_OIKDI</name>
<dbReference type="Proteomes" id="UP001158576">
    <property type="component" value="Chromosome XSR"/>
</dbReference>
<keyword evidence="8" id="KW-1185">Reference proteome</keyword>
<evidence type="ECO:0000259" key="6">
    <source>
        <dbReference type="Pfam" id="PF03151"/>
    </source>
</evidence>
<keyword evidence="3 5" id="KW-1133">Transmembrane helix</keyword>
<feature type="transmembrane region" description="Helical" evidence="5">
    <location>
        <begin position="157"/>
        <end position="176"/>
    </location>
</feature>
<dbReference type="PANTHER" id="PTHR11132">
    <property type="entry name" value="SOLUTE CARRIER FAMILY 35"/>
    <property type="match status" value="1"/>
</dbReference>
<evidence type="ECO:0000256" key="5">
    <source>
        <dbReference type="SAM" id="Phobius"/>
    </source>
</evidence>
<feature type="transmembrane region" description="Helical" evidence="5">
    <location>
        <begin position="40"/>
        <end position="57"/>
    </location>
</feature>
<dbReference type="Pfam" id="PF03151">
    <property type="entry name" value="TPT"/>
    <property type="match status" value="1"/>
</dbReference>
<feature type="transmembrane region" description="Helical" evidence="5">
    <location>
        <begin position="100"/>
        <end position="127"/>
    </location>
</feature>
<evidence type="ECO:0000256" key="2">
    <source>
        <dbReference type="ARBA" id="ARBA00022692"/>
    </source>
</evidence>
<keyword evidence="2 5" id="KW-0812">Transmembrane</keyword>
<accession>A0ABN7SCT3</accession>
<keyword evidence="4 5" id="KW-0472">Membrane</keyword>
<reference evidence="7 8" key="1">
    <citation type="submission" date="2021-04" db="EMBL/GenBank/DDBJ databases">
        <authorList>
            <person name="Bliznina A."/>
        </authorList>
    </citation>
    <scope>NUCLEOTIDE SEQUENCE [LARGE SCALE GENOMIC DNA]</scope>
</reference>
<evidence type="ECO:0000256" key="4">
    <source>
        <dbReference type="ARBA" id="ARBA00023136"/>
    </source>
</evidence>
<proteinExistence type="predicted"/>
<dbReference type="InterPro" id="IPR004853">
    <property type="entry name" value="Sugar_P_trans_dom"/>
</dbReference>
<sequence length="367" mass="40977">MANQFLFYIQCILLVLSYWSCSIGLTFYNNHLFREWDIPLATTTIHFMVIFVLCGFCRKGRQIVTGKQSVILSWRQYMKSVVPIGIASAMDIALSNWSMVYITVSLYTMIKSTSVLFILAFALGLGLEKWRNSLIIVISLIALGLFLFVFKMTDFHLFGFCLALTASALSGARWTLSQVLTQKAELGLNNPIDALFHLQPVMAVAMAPILFIHGVLPFLTTSKLFGANSWHIWMPDTARLLAGAFLAFFLGLSEYLLVGRTSGLTFSLSGIVKELATMLFALKDGDQLVFINWVGFCICVIGIKEPSYNMHAGDRNISYAQIAHAYFKWRENKALVMKAPSPAQVEMEQSTALLDSDSDSDDVIYAT</sequence>
<gene>
    <name evidence="7" type="ORF">OKIOD_LOCUS6975</name>
</gene>
<evidence type="ECO:0000313" key="7">
    <source>
        <dbReference type="EMBL" id="CAG5098157.1"/>
    </source>
</evidence>
<evidence type="ECO:0000256" key="1">
    <source>
        <dbReference type="ARBA" id="ARBA00004141"/>
    </source>
</evidence>
<dbReference type="InterPro" id="IPR050186">
    <property type="entry name" value="TPT_transporter"/>
</dbReference>